<proteinExistence type="predicted"/>
<comment type="caution">
    <text evidence="2">The sequence shown here is derived from an EMBL/GenBank/DDBJ whole genome shotgun (WGS) entry which is preliminary data.</text>
</comment>
<evidence type="ECO:0008006" key="4">
    <source>
        <dbReference type="Google" id="ProtNLM"/>
    </source>
</evidence>
<feature type="chain" id="PRO_5039303562" description="Outer membrane protein beta-barrel domain-containing protein" evidence="1">
    <location>
        <begin position="21"/>
        <end position="181"/>
    </location>
</feature>
<dbReference type="EMBL" id="JADIMK010000001">
    <property type="protein sequence ID" value="MBO8454793.1"/>
    <property type="molecule type" value="Genomic_DNA"/>
</dbReference>
<dbReference type="Proteomes" id="UP000823617">
    <property type="component" value="Unassembled WGS sequence"/>
</dbReference>
<organism evidence="2 3">
    <name type="scientific">Candidatus Cryptobacteroides intestinigallinarum</name>
    <dbReference type="NCBI Taxonomy" id="2840767"/>
    <lineage>
        <taxon>Bacteria</taxon>
        <taxon>Pseudomonadati</taxon>
        <taxon>Bacteroidota</taxon>
        <taxon>Bacteroidia</taxon>
        <taxon>Bacteroidales</taxon>
        <taxon>Candidatus Cryptobacteroides</taxon>
    </lineage>
</organism>
<keyword evidence="1" id="KW-0732">Signal</keyword>
<feature type="signal peptide" evidence="1">
    <location>
        <begin position="1"/>
        <end position="20"/>
    </location>
</feature>
<evidence type="ECO:0000256" key="1">
    <source>
        <dbReference type="SAM" id="SignalP"/>
    </source>
</evidence>
<evidence type="ECO:0000313" key="3">
    <source>
        <dbReference type="Proteomes" id="UP000823617"/>
    </source>
</evidence>
<name>A0A9D9HJ48_9BACT</name>
<sequence length="181" mass="19442">MNRLRSIIVLLVSLVTAGQAEISAQSMMKAAGAEFAFTGIGISLQKYTLSRSAFHDITIAADLQDVLTGQSRLPGVRISYTMDYVLATASTDTFTLRWFAGPGFTAGYVRDMKSGFGIMAGICGNAGAEFSFRVPVCISISFTPCLATHISYGSGIPNLDLYRSGIILQSISPKLGIRYEF</sequence>
<protein>
    <recommendedName>
        <fullName evidence="4">Outer membrane protein beta-barrel domain-containing protein</fullName>
    </recommendedName>
</protein>
<evidence type="ECO:0000313" key="2">
    <source>
        <dbReference type="EMBL" id="MBO8454793.1"/>
    </source>
</evidence>
<reference evidence="2" key="1">
    <citation type="submission" date="2020-10" db="EMBL/GenBank/DDBJ databases">
        <authorList>
            <person name="Gilroy R."/>
        </authorList>
    </citation>
    <scope>NUCLEOTIDE SEQUENCE</scope>
    <source>
        <strain evidence="2">B1-3475</strain>
    </source>
</reference>
<accession>A0A9D9HJ48</accession>
<dbReference type="AlphaFoldDB" id="A0A9D9HJ48"/>
<reference evidence="2" key="2">
    <citation type="journal article" date="2021" name="PeerJ">
        <title>Extensive microbial diversity within the chicken gut microbiome revealed by metagenomics and culture.</title>
        <authorList>
            <person name="Gilroy R."/>
            <person name="Ravi A."/>
            <person name="Getino M."/>
            <person name="Pursley I."/>
            <person name="Horton D.L."/>
            <person name="Alikhan N.F."/>
            <person name="Baker D."/>
            <person name="Gharbi K."/>
            <person name="Hall N."/>
            <person name="Watson M."/>
            <person name="Adriaenssens E.M."/>
            <person name="Foster-Nyarko E."/>
            <person name="Jarju S."/>
            <person name="Secka A."/>
            <person name="Antonio M."/>
            <person name="Oren A."/>
            <person name="Chaudhuri R.R."/>
            <person name="La Ragione R."/>
            <person name="Hildebrand F."/>
            <person name="Pallen M.J."/>
        </authorList>
    </citation>
    <scope>NUCLEOTIDE SEQUENCE</scope>
    <source>
        <strain evidence="2">B1-3475</strain>
    </source>
</reference>
<gene>
    <name evidence="2" type="ORF">IAC08_00090</name>
</gene>